<comment type="caution">
    <text evidence="2">The sequence shown here is derived from an EMBL/GenBank/DDBJ whole genome shotgun (WGS) entry which is preliminary data.</text>
</comment>
<evidence type="ECO:0000313" key="3">
    <source>
        <dbReference type="Proteomes" id="UP000013085"/>
    </source>
</evidence>
<dbReference type="Proteomes" id="UP000013085">
    <property type="component" value="Unassembled WGS sequence"/>
</dbReference>
<protein>
    <recommendedName>
        <fullName evidence="4">Holin</fullName>
    </recommendedName>
</protein>
<keyword evidence="1" id="KW-1133">Transmembrane helix</keyword>
<evidence type="ECO:0000256" key="1">
    <source>
        <dbReference type="SAM" id="Phobius"/>
    </source>
</evidence>
<dbReference type="PATRIC" id="fig|999408.3.peg.6249"/>
<proteinExistence type="predicted"/>
<feature type="transmembrane region" description="Helical" evidence="1">
    <location>
        <begin position="74"/>
        <end position="98"/>
    </location>
</feature>
<evidence type="ECO:0000313" key="2">
    <source>
        <dbReference type="EMBL" id="ENZ04813.1"/>
    </source>
</evidence>
<evidence type="ECO:0008006" key="4">
    <source>
        <dbReference type="Google" id="ProtNLM"/>
    </source>
</evidence>
<feature type="transmembrane region" description="Helical" evidence="1">
    <location>
        <begin position="12"/>
        <end position="34"/>
    </location>
</feature>
<dbReference type="RefSeq" id="WP_002595190.1">
    <property type="nucleotide sequence ID" value="NZ_KB851007.1"/>
</dbReference>
<keyword evidence="1" id="KW-0812">Transmembrane</keyword>
<dbReference type="AlphaFoldDB" id="A0A0E2H1F5"/>
<dbReference type="HOGENOM" id="CLU_145911_1_0_9"/>
<feature type="transmembrane region" description="Helical" evidence="1">
    <location>
        <begin position="46"/>
        <end position="68"/>
    </location>
</feature>
<dbReference type="EMBL" id="AGYR01000088">
    <property type="protein sequence ID" value="ENZ04813.1"/>
    <property type="molecule type" value="Genomic_DNA"/>
</dbReference>
<organism evidence="2 3">
    <name type="scientific">[Clostridium] clostridioforme 90A8</name>
    <dbReference type="NCBI Taxonomy" id="999408"/>
    <lineage>
        <taxon>Bacteria</taxon>
        <taxon>Bacillati</taxon>
        <taxon>Bacillota</taxon>
        <taxon>Clostridia</taxon>
        <taxon>Lachnospirales</taxon>
        <taxon>Lachnospiraceae</taxon>
        <taxon>Enterocloster</taxon>
    </lineage>
</organism>
<gene>
    <name evidence="2" type="ORF">HMPREF1090_05838</name>
</gene>
<accession>A0A0E2H1F5</accession>
<reference evidence="2 3" key="1">
    <citation type="submission" date="2013-01" db="EMBL/GenBank/DDBJ databases">
        <title>The Genome Sequence of Clostridium clostridioforme 90A8.</title>
        <authorList>
            <consortium name="The Broad Institute Genome Sequencing Platform"/>
            <person name="Earl A."/>
            <person name="Ward D."/>
            <person name="Feldgarden M."/>
            <person name="Gevers D."/>
            <person name="Courvalin P."/>
            <person name="Lambert T."/>
            <person name="Walker B."/>
            <person name="Young S.K."/>
            <person name="Zeng Q."/>
            <person name="Gargeya S."/>
            <person name="Fitzgerald M."/>
            <person name="Haas B."/>
            <person name="Abouelleil A."/>
            <person name="Alvarado L."/>
            <person name="Arachchi H.M."/>
            <person name="Berlin A.M."/>
            <person name="Chapman S.B."/>
            <person name="Dewar J."/>
            <person name="Goldberg J."/>
            <person name="Griggs A."/>
            <person name="Gujja S."/>
            <person name="Hansen M."/>
            <person name="Howarth C."/>
            <person name="Imamovic A."/>
            <person name="Larimer J."/>
            <person name="McCowan C."/>
            <person name="Murphy C."/>
            <person name="Neiman D."/>
            <person name="Pearson M."/>
            <person name="Priest M."/>
            <person name="Roberts A."/>
            <person name="Saif S."/>
            <person name="Shea T."/>
            <person name="Sisk P."/>
            <person name="Sykes S."/>
            <person name="Wortman J."/>
            <person name="Nusbaum C."/>
            <person name="Birren B."/>
        </authorList>
    </citation>
    <scope>NUCLEOTIDE SEQUENCE [LARGE SCALE GENOMIC DNA]</scope>
    <source>
        <strain evidence="2 3">90A8</strain>
    </source>
</reference>
<keyword evidence="1" id="KW-0472">Membrane</keyword>
<sequence>MENVLQTLAGQYTQQLALMMAAIAVAAFTVSVITEVTKEIGFLGRIPTAVQVIVLSVILCQLVYWWYVTGTEAAAAWWGPVLALVVAFYVAFLAMYGWEKLAQLWARYKHPGGSA</sequence>
<name>A0A0E2H1F5_9FIRM</name>